<dbReference type="GO" id="GO:0005886">
    <property type="term" value="C:plasma membrane"/>
    <property type="evidence" value="ECO:0007669"/>
    <property type="project" value="UniProtKB-SubCell"/>
</dbReference>
<dbReference type="GO" id="GO:0006865">
    <property type="term" value="P:amino acid transport"/>
    <property type="evidence" value="ECO:0007669"/>
    <property type="project" value="InterPro"/>
</dbReference>
<evidence type="ECO:0000313" key="8">
    <source>
        <dbReference type="Proteomes" id="UP000809273"/>
    </source>
</evidence>
<evidence type="ECO:0000256" key="1">
    <source>
        <dbReference type="ARBA" id="ARBA00004651"/>
    </source>
</evidence>
<feature type="transmembrane region" description="Helical" evidence="6">
    <location>
        <begin position="78"/>
        <end position="98"/>
    </location>
</feature>
<evidence type="ECO:0000256" key="5">
    <source>
        <dbReference type="ARBA" id="ARBA00023136"/>
    </source>
</evidence>
<keyword evidence="3 6" id="KW-0812">Transmembrane</keyword>
<evidence type="ECO:0000256" key="4">
    <source>
        <dbReference type="ARBA" id="ARBA00022989"/>
    </source>
</evidence>
<protein>
    <submittedName>
        <fullName evidence="7">LysE family transporter</fullName>
    </submittedName>
</protein>
<feature type="transmembrane region" description="Helical" evidence="6">
    <location>
        <begin position="195"/>
        <end position="215"/>
    </location>
</feature>
<evidence type="ECO:0000256" key="6">
    <source>
        <dbReference type="SAM" id="Phobius"/>
    </source>
</evidence>
<feature type="transmembrane region" description="Helical" evidence="6">
    <location>
        <begin position="7"/>
        <end position="27"/>
    </location>
</feature>
<dbReference type="Pfam" id="PF01810">
    <property type="entry name" value="LysE"/>
    <property type="match status" value="1"/>
</dbReference>
<feature type="transmembrane region" description="Helical" evidence="6">
    <location>
        <begin position="47"/>
        <end position="69"/>
    </location>
</feature>
<accession>A0A9D8KF11</accession>
<dbReference type="PANTHER" id="PTHR38825">
    <property type="entry name" value="LYSINE EXPORTER PROTEIN (LYSE/YGGA)"/>
    <property type="match status" value="1"/>
</dbReference>
<dbReference type="InterPro" id="IPR001123">
    <property type="entry name" value="LeuE-type"/>
</dbReference>
<evidence type="ECO:0000256" key="2">
    <source>
        <dbReference type="ARBA" id="ARBA00022475"/>
    </source>
</evidence>
<keyword evidence="4 6" id="KW-1133">Transmembrane helix</keyword>
<reference evidence="7" key="1">
    <citation type="journal article" date="2021" name="Environ. Microbiol.">
        <title>Genomic characterization of three novel Desulfobacterota classes expand the metabolic and phylogenetic diversity of the phylum.</title>
        <authorList>
            <person name="Murphy C.L."/>
            <person name="Biggerstaff J."/>
            <person name="Eichhorn A."/>
            <person name="Ewing E."/>
            <person name="Shahan R."/>
            <person name="Soriano D."/>
            <person name="Stewart S."/>
            <person name="VanMol K."/>
            <person name="Walker R."/>
            <person name="Walters P."/>
            <person name="Elshahed M.S."/>
            <person name="Youssef N.H."/>
        </authorList>
    </citation>
    <scope>NUCLEOTIDE SEQUENCE</scope>
    <source>
        <strain evidence="7">Zod_Metabat.24</strain>
    </source>
</reference>
<reference evidence="7" key="2">
    <citation type="submission" date="2021-01" db="EMBL/GenBank/DDBJ databases">
        <authorList>
            <person name="Hahn C.R."/>
            <person name="Youssef N.H."/>
            <person name="Elshahed M."/>
        </authorList>
    </citation>
    <scope>NUCLEOTIDE SEQUENCE</scope>
    <source>
        <strain evidence="7">Zod_Metabat.24</strain>
    </source>
</reference>
<evidence type="ECO:0000256" key="3">
    <source>
        <dbReference type="ARBA" id="ARBA00022692"/>
    </source>
</evidence>
<dbReference type="EMBL" id="JAFGIX010000032">
    <property type="protein sequence ID" value="MBN1572909.1"/>
    <property type="molecule type" value="Genomic_DNA"/>
</dbReference>
<name>A0A9D8KF11_9DELT</name>
<comment type="caution">
    <text evidence="7">The sequence shown here is derived from an EMBL/GenBank/DDBJ whole genome shotgun (WGS) entry which is preliminary data.</text>
</comment>
<comment type="subcellular location">
    <subcellularLocation>
        <location evidence="1">Cell membrane</location>
        <topology evidence="1">Multi-pass membrane protein</topology>
    </subcellularLocation>
</comment>
<dbReference type="Proteomes" id="UP000809273">
    <property type="component" value="Unassembled WGS sequence"/>
</dbReference>
<feature type="transmembrane region" description="Helical" evidence="6">
    <location>
        <begin position="126"/>
        <end position="150"/>
    </location>
</feature>
<keyword evidence="2" id="KW-1003">Cell membrane</keyword>
<keyword evidence="5 6" id="KW-0472">Membrane</keyword>
<dbReference type="PANTHER" id="PTHR38825:SF1">
    <property type="entry name" value="TRANSPORTER, LYSE FAMILY"/>
    <property type="match status" value="1"/>
</dbReference>
<dbReference type="AlphaFoldDB" id="A0A9D8KF11"/>
<proteinExistence type="predicted"/>
<sequence length="225" mass="24761">MSMLEHVGIYAGIFVTSFIVALSGAIIPGPLLTVTITESAKKGSWVGPLLIVGHGILELVVVILILVGLGEFFKEDKILSGVAFIGSAVLLWMGIGMIRSVKTITLMGEEERLKNSSLSRFLKNPVLSGIVVSLVNPYWVIWWFTIGLAYTFMSMKFGALGIVTFFVGHILADFAWYTFISSSVSYGKKFFSDKVYRGVVGVCGVLMMFFSVYFFKAGFDYLLKI</sequence>
<evidence type="ECO:0000313" key="7">
    <source>
        <dbReference type="EMBL" id="MBN1572909.1"/>
    </source>
</evidence>
<feature type="transmembrane region" description="Helical" evidence="6">
    <location>
        <begin position="157"/>
        <end position="180"/>
    </location>
</feature>
<organism evidence="7 8">
    <name type="scientific">Candidatus Zymogenus saltonus</name>
    <dbReference type="NCBI Taxonomy" id="2844893"/>
    <lineage>
        <taxon>Bacteria</taxon>
        <taxon>Deltaproteobacteria</taxon>
        <taxon>Candidatus Zymogenia</taxon>
        <taxon>Candidatus Zymogeniales</taxon>
        <taxon>Candidatus Zymogenaceae</taxon>
        <taxon>Candidatus Zymogenus</taxon>
    </lineage>
</organism>
<gene>
    <name evidence="7" type="ORF">JW984_06885</name>
</gene>